<organism evidence="1 3">
    <name type="scientific">Carya illinoinensis</name>
    <name type="common">Pecan</name>
    <dbReference type="NCBI Taxonomy" id="32201"/>
    <lineage>
        <taxon>Eukaryota</taxon>
        <taxon>Viridiplantae</taxon>
        <taxon>Streptophyta</taxon>
        <taxon>Embryophyta</taxon>
        <taxon>Tracheophyta</taxon>
        <taxon>Spermatophyta</taxon>
        <taxon>Magnoliopsida</taxon>
        <taxon>eudicotyledons</taxon>
        <taxon>Gunneridae</taxon>
        <taxon>Pentapetalae</taxon>
        <taxon>rosids</taxon>
        <taxon>fabids</taxon>
        <taxon>Fagales</taxon>
        <taxon>Juglandaceae</taxon>
        <taxon>Carya</taxon>
    </lineage>
</organism>
<evidence type="ECO:0000313" key="2">
    <source>
        <dbReference type="EMBL" id="KAG6702714.1"/>
    </source>
</evidence>
<protein>
    <submittedName>
        <fullName evidence="1">Uncharacterized protein</fullName>
    </submittedName>
</protein>
<dbReference type="EMBL" id="CM031831">
    <property type="protein sequence ID" value="KAG6702714.1"/>
    <property type="molecule type" value="Genomic_DNA"/>
</dbReference>
<sequence>MEIMNAGMGETSYAKNSKVQLKVISMTMPIIEEAITNLYYNSTSPSSLVIADFGCSSGPNTLFAVSELIKVVEKLRRQQGQQSPEYQVFLNDLPENDFNVIFKLLPSFQKKFSSQLGVDAGSFFFSGVPGSFYGRLFPKKSLHFTFSSYSLHWLSQVPEHLENNKRSIYISSTSPPNVAKAYYAQFQKDFSMFLKSRAEELAVGGRMVLTFLGRKSEDPSTKECCYIWEVLAIALCDMVDKGLIGEEKLDSFNLPHYAPSASEVKSVVLMENYFSIDRLEVSELKWSSMFGERNFSEAVADLAMCVRAVVEPFLVSHFGDAIIEEVFRKYKEILAGSVCKESSSIMNVTISLTKRG</sequence>
<dbReference type="Proteomes" id="UP000811246">
    <property type="component" value="Chromosome 7"/>
</dbReference>
<evidence type="ECO:0000313" key="3">
    <source>
        <dbReference type="Proteomes" id="UP000811609"/>
    </source>
</evidence>
<keyword evidence="3" id="KW-1185">Reference proteome</keyword>
<dbReference type="GO" id="GO:0008168">
    <property type="term" value="F:methyltransferase activity"/>
    <property type="evidence" value="ECO:0007669"/>
    <property type="project" value="InterPro"/>
</dbReference>
<proteinExistence type="predicted"/>
<reference evidence="1" key="1">
    <citation type="submission" date="2020-12" db="EMBL/GenBank/DDBJ databases">
        <title>WGS assembly of Carya illinoinensis cv. Pawnee.</title>
        <authorList>
            <person name="Platts A."/>
            <person name="Shu S."/>
            <person name="Wright S."/>
            <person name="Barry K."/>
            <person name="Edger P."/>
            <person name="Pires J.C."/>
            <person name="Schmutz J."/>
        </authorList>
    </citation>
    <scope>NUCLEOTIDE SEQUENCE</scope>
    <source>
        <tissue evidence="1">Leaf</tissue>
    </source>
</reference>
<accession>A0A8T1PR69</accession>
<dbReference type="AlphaFoldDB" id="A0A8T1PR69"/>
<dbReference type="Pfam" id="PF03492">
    <property type="entry name" value="Methyltransf_7"/>
    <property type="match status" value="1"/>
</dbReference>
<name>A0A8T1PR69_CARIL</name>
<gene>
    <name evidence="1" type="ORF">CIPAW_07G048900</name>
    <name evidence="2" type="ORF">I3842_07G049400</name>
</gene>
<dbReference type="Proteomes" id="UP000811609">
    <property type="component" value="Chromosome 7"/>
</dbReference>
<comment type="caution">
    <text evidence="1">The sequence shown here is derived from an EMBL/GenBank/DDBJ whole genome shotgun (WGS) entry which is preliminary data.</text>
</comment>
<dbReference type="EMBL" id="CM031815">
    <property type="protein sequence ID" value="KAG6647009.1"/>
    <property type="molecule type" value="Genomic_DNA"/>
</dbReference>
<reference evidence="2" key="2">
    <citation type="submission" date="2021-01" db="EMBL/GenBank/DDBJ databases">
        <authorList>
            <person name="Lovell J.T."/>
            <person name="Bentley N."/>
            <person name="Bhattarai G."/>
            <person name="Jenkins J.W."/>
            <person name="Sreedasyam A."/>
            <person name="Alarcon Y."/>
            <person name="Bock C."/>
            <person name="Boston L."/>
            <person name="Carlson J."/>
            <person name="Cervantes K."/>
            <person name="Clermont K."/>
            <person name="Krom N."/>
            <person name="Kubenka K."/>
            <person name="Mamidi S."/>
            <person name="Mattison C."/>
            <person name="Monteros M."/>
            <person name="Pisani C."/>
            <person name="Plott C."/>
            <person name="Rajasekar S."/>
            <person name="Rhein H.S."/>
            <person name="Rohla C."/>
            <person name="Song M."/>
            <person name="Hilaire R.S."/>
            <person name="Shu S."/>
            <person name="Wells L."/>
            <person name="Wang X."/>
            <person name="Webber J."/>
            <person name="Heerema R.J."/>
            <person name="Klein P."/>
            <person name="Conner P."/>
            <person name="Grauke L."/>
            <person name="Grimwood J."/>
            <person name="Schmutz J."/>
            <person name="Randall J.J."/>
        </authorList>
    </citation>
    <scope>NUCLEOTIDE SEQUENCE</scope>
    <source>
        <tissue evidence="2">Leaf</tissue>
    </source>
</reference>
<dbReference type="PANTHER" id="PTHR31009">
    <property type="entry name" value="S-ADENOSYL-L-METHIONINE:CARBOXYL METHYLTRANSFERASE FAMILY PROTEIN"/>
    <property type="match status" value="1"/>
</dbReference>
<dbReference type="InterPro" id="IPR005299">
    <property type="entry name" value="MeTrfase_7"/>
</dbReference>
<evidence type="ECO:0000313" key="1">
    <source>
        <dbReference type="EMBL" id="KAG6647009.1"/>
    </source>
</evidence>